<reference evidence="1" key="1">
    <citation type="journal article" date="2019" name="bioRxiv">
        <title>The Genome of the Zebra Mussel, Dreissena polymorpha: A Resource for Invasive Species Research.</title>
        <authorList>
            <person name="McCartney M.A."/>
            <person name="Auch B."/>
            <person name="Kono T."/>
            <person name="Mallez S."/>
            <person name="Zhang Y."/>
            <person name="Obille A."/>
            <person name="Becker A."/>
            <person name="Abrahante J.E."/>
            <person name="Garbe J."/>
            <person name="Badalamenti J.P."/>
            <person name="Herman A."/>
            <person name="Mangelson H."/>
            <person name="Liachko I."/>
            <person name="Sullivan S."/>
            <person name="Sone E.D."/>
            <person name="Koren S."/>
            <person name="Silverstein K.A.T."/>
            <person name="Beckman K.B."/>
            <person name="Gohl D.M."/>
        </authorList>
    </citation>
    <scope>NUCLEOTIDE SEQUENCE</scope>
    <source>
        <strain evidence="1">Duluth1</strain>
        <tissue evidence="1">Whole animal</tissue>
    </source>
</reference>
<organism evidence="1 2">
    <name type="scientific">Dreissena polymorpha</name>
    <name type="common">Zebra mussel</name>
    <name type="synonym">Mytilus polymorpha</name>
    <dbReference type="NCBI Taxonomy" id="45954"/>
    <lineage>
        <taxon>Eukaryota</taxon>
        <taxon>Metazoa</taxon>
        <taxon>Spiralia</taxon>
        <taxon>Lophotrochozoa</taxon>
        <taxon>Mollusca</taxon>
        <taxon>Bivalvia</taxon>
        <taxon>Autobranchia</taxon>
        <taxon>Heteroconchia</taxon>
        <taxon>Euheterodonta</taxon>
        <taxon>Imparidentia</taxon>
        <taxon>Neoheterodontei</taxon>
        <taxon>Myida</taxon>
        <taxon>Dreissenoidea</taxon>
        <taxon>Dreissenidae</taxon>
        <taxon>Dreissena</taxon>
    </lineage>
</organism>
<evidence type="ECO:0000313" key="2">
    <source>
        <dbReference type="Proteomes" id="UP000828390"/>
    </source>
</evidence>
<reference evidence="1" key="2">
    <citation type="submission" date="2020-11" db="EMBL/GenBank/DDBJ databases">
        <authorList>
            <person name="McCartney M.A."/>
            <person name="Auch B."/>
            <person name="Kono T."/>
            <person name="Mallez S."/>
            <person name="Becker A."/>
            <person name="Gohl D.M."/>
            <person name="Silverstein K.A.T."/>
            <person name="Koren S."/>
            <person name="Bechman K.B."/>
            <person name="Herman A."/>
            <person name="Abrahante J.E."/>
            <person name="Garbe J."/>
        </authorList>
    </citation>
    <scope>NUCLEOTIDE SEQUENCE</scope>
    <source>
        <strain evidence="1">Duluth1</strain>
        <tissue evidence="1">Whole animal</tissue>
    </source>
</reference>
<name>A0A9D4MLV2_DREPO</name>
<dbReference type="Proteomes" id="UP000828390">
    <property type="component" value="Unassembled WGS sequence"/>
</dbReference>
<evidence type="ECO:0000313" key="1">
    <source>
        <dbReference type="EMBL" id="KAH3878798.1"/>
    </source>
</evidence>
<protein>
    <submittedName>
        <fullName evidence="1">Uncharacterized protein</fullName>
    </submittedName>
</protein>
<dbReference type="AlphaFoldDB" id="A0A9D4MLV2"/>
<keyword evidence="2" id="KW-1185">Reference proteome</keyword>
<sequence length="138" mass="16105">MHFMCREIHLSKVSVYQSASKDDTIRFAATVNTEERRFWFWWRFRRSRTSTIGLWSLRKHSKRISRPDAQQTALLPGYDRQSVAQQSAGSGCNGSKWNNRDDSAERLDIRRWATKKLDAVAWVILGAKLTRRGDMILC</sequence>
<accession>A0A9D4MLV2</accession>
<comment type="caution">
    <text evidence="1">The sequence shown here is derived from an EMBL/GenBank/DDBJ whole genome shotgun (WGS) entry which is preliminary data.</text>
</comment>
<proteinExistence type="predicted"/>
<gene>
    <name evidence="1" type="ORF">DPMN_002697</name>
</gene>
<dbReference type="EMBL" id="JAIWYP010000001">
    <property type="protein sequence ID" value="KAH3878798.1"/>
    <property type="molecule type" value="Genomic_DNA"/>
</dbReference>